<evidence type="ECO:0000313" key="1">
    <source>
        <dbReference type="EnsemblPlants" id="AVESA.00010b.r2.6CG1134390.1.CDS"/>
    </source>
</evidence>
<reference evidence="1" key="1">
    <citation type="submission" date="2021-05" db="EMBL/GenBank/DDBJ databases">
        <authorList>
            <person name="Scholz U."/>
            <person name="Mascher M."/>
            <person name="Fiebig A."/>
        </authorList>
    </citation>
    <scope>NUCLEOTIDE SEQUENCE [LARGE SCALE GENOMIC DNA]</scope>
</reference>
<name>A0ACD5Z5T4_AVESA</name>
<sequence length="490" mass="53722">MLGWTVPEVAETRLLAAKVTAHLAPYLQVVQIPGTMQMVSTLLDRETQQAQIMDTDAGNHGVSTYSRLDIDIEEAEEYDPSTWAATASIISSQIRRICQHLDILRSIPHDGLKGVDDSLPALGMLILQGLAHNPDNCIETTELIPKIIGSMSCSTNTTMTPKQKQIVTTASLTLVAKLAIVKGKAGIVLRQELCENPFLLCYLASTMEDSSSGLEQLKPAMDIIAMLAVDRKTRQEIGRIQVIMHKLVQEFLRRDESFKTLRTAAGEALAMLAMESVDNCCAILVQDGPEYNLMNNLQAMLDECLYPAASLLQSLCANYGHELRHRGQSNNLSSTLKVVLEKIMDARGKLMEALLGLALEINKTLSENVTPALGSCTNVDAFVKKMVGELNAHKKPNPEFPSIRRLLVEITICMAESCPSHADNFREHGMMDALSQVEKTPSKVESYRVFFGSVGVVSQGGLPLSVLVTIAKELVKGATRDHHAHRYSLC</sequence>
<dbReference type="EnsemblPlants" id="AVESA.00010b.r2.6CG1134390.1">
    <property type="protein sequence ID" value="AVESA.00010b.r2.6CG1134390.1.CDS"/>
    <property type="gene ID" value="AVESA.00010b.r2.6CG1134390"/>
</dbReference>
<evidence type="ECO:0000313" key="2">
    <source>
        <dbReference type="Proteomes" id="UP001732700"/>
    </source>
</evidence>
<proteinExistence type="predicted"/>
<dbReference type="Proteomes" id="UP001732700">
    <property type="component" value="Chromosome 6C"/>
</dbReference>
<reference evidence="1" key="2">
    <citation type="submission" date="2025-09" db="UniProtKB">
        <authorList>
            <consortium name="EnsemblPlants"/>
        </authorList>
    </citation>
    <scope>IDENTIFICATION</scope>
</reference>
<keyword evidence="2" id="KW-1185">Reference proteome</keyword>
<accession>A0ACD5Z5T4</accession>
<protein>
    <submittedName>
        <fullName evidence="1">Uncharacterized protein</fullName>
    </submittedName>
</protein>
<organism evidence="1 2">
    <name type="scientific">Avena sativa</name>
    <name type="common">Oat</name>
    <dbReference type="NCBI Taxonomy" id="4498"/>
    <lineage>
        <taxon>Eukaryota</taxon>
        <taxon>Viridiplantae</taxon>
        <taxon>Streptophyta</taxon>
        <taxon>Embryophyta</taxon>
        <taxon>Tracheophyta</taxon>
        <taxon>Spermatophyta</taxon>
        <taxon>Magnoliopsida</taxon>
        <taxon>Liliopsida</taxon>
        <taxon>Poales</taxon>
        <taxon>Poaceae</taxon>
        <taxon>BOP clade</taxon>
        <taxon>Pooideae</taxon>
        <taxon>Poodae</taxon>
        <taxon>Poeae</taxon>
        <taxon>Poeae Chloroplast Group 1 (Aveneae type)</taxon>
        <taxon>Aveninae</taxon>
        <taxon>Avena</taxon>
    </lineage>
</organism>